<dbReference type="RefSeq" id="WP_191249951.1">
    <property type="nucleotide sequence ID" value="NZ_BNCI01000001.1"/>
</dbReference>
<keyword evidence="2" id="KW-1134">Transmembrane beta strand</keyword>
<evidence type="ECO:0000256" key="1">
    <source>
        <dbReference type="ARBA" id="ARBA00004442"/>
    </source>
</evidence>
<dbReference type="GO" id="GO:0009279">
    <property type="term" value="C:cell outer membrane"/>
    <property type="evidence" value="ECO:0007669"/>
    <property type="project" value="UniProtKB-SubCell"/>
</dbReference>
<dbReference type="PANTHER" id="PTHR30026">
    <property type="entry name" value="OUTER MEMBRANE PROTEIN TOLC"/>
    <property type="match status" value="1"/>
</dbReference>
<sequence length="431" mass="47779">MYKFHLKTFWISPLALCVGAALMAGNVMAATDSVSQHDELHAPDHAQVTVDKTLTMGAVIDLVFDHVPEQHMAKALDAKGDAYKAQASKLFAGSPELSLRYENDSFASDIGQREYEGILSAPVWMPGQKKYSRIAASSSREQAEQYRVRLRWYVAGQVRELLWQIKMTDQSYRLAEKELDMVVSFKNQVERSVALGERSKQELLLVNQTLLEKQMAIKEAEKELVDSLLAYRSFTGLDVMPPVSSETVATVPAGQDTPPVAYARQVAEVQRAEATAVNKKWATAPTVSLGVKRSRSEYGVSASNTVNVGVSIPIGGRDYNARERAEAASALAVAERDLKLAEREQALLFHEVEHELQTCDLQEKAAKAHWAASETAQSSGKKAYELGEYSLIDFLRVQETHLESIRQYEIQKLECGLAVARHNQAKGVLPQ</sequence>
<keyword evidence="6" id="KW-0732">Signal</keyword>
<dbReference type="AlphaFoldDB" id="A0A919AL87"/>
<dbReference type="GO" id="GO:0015562">
    <property type="term" value="F:efflux transmembrane transporter activity"/>
    <property type="evidence" value="ECO:0007669"/>
    <property type="project" value="InterPro"/>
</dbReference>
<dbReference type="InterPro" id="IPR051906">
    <property type="entry name" value="TolC-like"/>
</dbReference>
<keyword evidence="5" id="KW-0998">Cell outer membrane</keyword>
<feature type="signal peptide" evidence="6">
    <location>
        <begin position="1"/>
        <end position="29"/>
    </location>
</feature>
<reference evidence="7" key="2">
    <citation type="submission" date="2020-09" db="EMBL/GenBank/DDBJ databases">
        <authorList>
            <person name="Sun Q."/>
            <person name="Kim S."/>
        </authorList>
    </citation>
    <scope>NUCLEOTIDE SEQUENCE</scope>
    <source>
        <strain evidence="7">KCTC 42590</strain>
    </source>
</reference>
<organism evidence="7 8">
    <name type="scientific">Kordiimonas sediminis</name>
    <dbReference type="NCBI Taxonomy" id="1735581"/>
    <lineage>
        <taxon>Bacteria</taxon>
        <taxon>Pseudomonadati</taxon>
        <taxon>Pseudomonadota</taxon>
        <taxon>Alphaproteobacteria</taxon>
        <taxon>Kordiimonadales</taxon>
        <taxon>Kordiimonadaceae</taxon>
        <taxon>Kordiimonas</taxon>
    </lineage>
</organism>
<name>A0A919AL87_9PROT</name>
<proteinExistence type="predicted"/>
<keyword evidence="4" id="KW-0472">Membrane</keyword>
<dbReference type="Gene3D" id="1.20.1600.10">
    <property type="entry name" value="Outer membrane efflux proteins (OEP)"/>
    <property type="match status" value="1"/>
</dbReference>
<comment type="caution">
    <text evidence="7">The sequence shown here is derived from an EMBL/GenBank/DDBJ whole genome shotgun (WGS) entry which is preliminary data.</text>
</comment>
<dbReference type="SUPFAM" id="SSF56954">
    <property type="entry name" value="Outer membrane efflux proteins (OEP)"/>
    <property type="match status" value="1"/>
</dbReference>
<dbReference type="GO" id="GO:0015288">
    <property type="term" value="F:porin activity"/>
    <property type="evidence" value="ECO:0007669"/>
    <property type="project" value="TreeGrafter"/>
</dbReference>
<evidence type="ECO:0000313" key="7">
    <source>
        <dbReference type="EMBL" id="GHF13726.1"/>
    </source>
</evidence>
<accession>A0A919AL87</accession>
<keyword evidence="8" id="KW-1185">Reference proteome</keyword>
<evidence type="ECO:0000256" key="6">
    <source>
        <dbReference type="SAM" id="SignalP"/>
    </source>
</evidence>
<evidence type="ECO:0008006" key="9">
    <source>
        <dbReference type="Google" id="ProtNLM"/>
    </source>
</evidence>
<evidence type="ECO:0000256" key="4">
    <source>
        <dbReference type="ARBA" id="ARBA00023136"/>
    </source>
</evidence>
<feature type="chain" id="PRO_5037862533" description="TolC family protein" evidence="6">
    <location>
        <begin position="30"/>
        <end position="431"/>
    </location>
</feature>
<evidence type="ECO:0000313" key="8">
    <source>
        <dbReference type="Proteomes" id="UP000630923"/>
    </source>
</evidence>
<dbReference type="Proteomes" id="UP000630923">
    <property type="component" value="Unassembled WGS sequence"/>
</dbReference>
<evidence type="ECO:0000256" key="2">
    <source>
        <dbReference type="ARBA" id="ARBA00022452"/>
    </source>
</evidence>
<keyword evidence="3" id="KW-0812">Transmembrane</keyword>
<comment type="subcellular location">
    <subcellularLocation>
        <location evidence="1">Cell outer membrane</location>
    </subcellularLocation>
</comment>
<dbReference type="PANTHER" id="PTHR30026:SF20">
    <property type="entry name" value="OUTER MEMBRANE PROTEIN TOLC"/>
    <property type="match status" value="1"/>
</dbReference>
<protein>
    <recommendedName>
        <fullName evidence="9">TolC family protein</fullName>
    </recommendedName>
</protein>
<reference evidence="7" key="1">
    <citation type="journal article" date="2014" name="Int. J. Syst. Evol. Microbiol.">
        <title>Complete genome sequence of Corynebacterium casei LMG S-19264T (=DSM 44701T), isolated from a smear-ripened cheese.</title>
        <authorList>
            <consortium name="US DOE Joint Genome Institute (JGI-PGF)"/>
            <person name="Walter F."/>
            <person name="Albersmeier A."/>
            <person name="Kalinowski J."/>
            <person name="Ruckert C."/>
        </authorList>
    </citation>
    <scope>NUCLEOTIDE SEQUENCE</scope>
    <source>
        <strain evidence="7">KCTC 42590</strain>
    </source>
</reference>
<evidence type="ECO:0000256" key="5">
    <source>
        <dbReference type="ARBA" id="ARBA00023237"/>
    </source>
</evidence>
<evidence type="ECO:0000256" key="3">
    <source>
        <dbReference type="ARBA" id="ARBA00022692"/>
    </source>
</evidence>
<gene>
    <name evidence="7" type="ORF">GCM10017044_04760</name>
</gene>
<dbReference type="EMBL" id="BNCI01000001">
    <property type="protein sequence ID" value="GHF13726.1"/>
    <property type="molecule type" value="Genomic_DNA"/>
</dbReference>
<dbReference type="GO" id="GO:1990281">
    <property type="term" value="C:efflux pump complex"/>
    <property type="evidence" value="ECO:0007669"/>
    <property type="project" value="TreeGrafter"/>
</dbReference>